<protein>
    <submittedName>
        <fullName evidence="2">Uncharacterized protein</fullName>
    </submittedName>
</protein>
<dbReference type="STRING" id="1754192.A0A1Y1VPV7"/>
<dbReference type="EMBL" id="MCFG01000650">
    <property type="protein sequence ID" value="ORX63342.1"/>
    <property type="molecule type" value="Genomic_DNA"/>
</dbReference>
<dbReference type="Proteomes" id="UP000193944">
    <property type="component" value="Unassembled WGS sequence"/>
</dbReference>
<evidence type="ECO:0000256" key="1">
    <source>
        <dbReference type="SAM" id="MobiDB-lite"/>
    </source>
</evidence>
<gene>
    <name evidence="2" type="ORF">BCR32DRAFT_273462</name>
</gene>
<reference evidence="2 3" key="1">
    <citation type="submission" date="2016-08" db="EMBL/GenBank/DDBJ databases">
        <title>A Parts List for Fungal Cellulosomes Revealed by Comparative Genomics.</title>
        <authorList>
            <consortium name="DOE Joint Genome Institute"/>
            <person name="Haitjema C.H."/>
            <person name="Gilmore S.P."/>
            <person name="Henske J.K."/>
            <person name="Solomon K.V."/>
            <person name="De Groot R."/>
            <person name="Kuo A."/>
            <person name="Mondo S.J."/>
            <person name="Salamov A.A."/>
            <person name="Labutti K."/>
            <person name="Zhao Z."/>
            <person name="Chiniquy J."/>
            <person name="Barry K."/>
            <person name="Brewer H.M."/>
            <person name="Purvine S.O."/>
            <person name="Wright A.T."/>
            <person name="Boxma B."/>
            <person name="Van Alen T."/>
            <person name="Hackstein J.H."/>
            <person name="Baker S.E."/>
            <person name="Grigoriev I.V."/>
            <person name="O'Malley M.A."/>
        </authorList>
    </citation>
    <scope>NUCLEOTIDE SEQUENCE [LARGE SCALE GENOMIC DNA]</scope>
    <source>
        <strain evidence="2 3">S4</strain>
    </source>
</reference>
<proteinExistence type="predicted"/>
<sequence>MNLNEVEEKEGYNDIINCIINFSKKSKSSYYINIEKICNEINSSPFYIINELNRLKEIYKFHVNYYDASFYLELNKEKLKENLSNLNINESQWIDILSKKLLEHINKIEKTRVKKVDQIYKLLNSASTKSLSENSIYWEKSTSKNENNNNKNNINDNKDDDKNNNGSDYDISNNENSIYDDDENERQRKILHSTLENKLRVNISKYYTEKNNEDNNKYNKWGFCDDELINNAKQCHLAMDVDVKTFILDNIDEIQNGRVVARIFHGLSSPKYPASKWYKNNLWGKYVNINFEDIERIANIVIQNFKDKKIAKQ</sequence>
<feature type="compositionally biased region" description="Low complexity" evidence="1">
    <location>
        <begin position="144"/>
        <end position="155"/>
    </location>
</feature>
<dbReference type="OrthoDB" id="10261556at2759"/>
<dbReference type="AlphaFoldDB" id="A0A1Y1VPV7"/>
<comment type="caution">
    <text evidence="2">The sequence shown here is derived from an EMBL/GenBank/DDBJ whole genome shotgun (WGS) entry which is preliminary data.</text>
</comment>
<evidence type="ECO:0000313" key="2">
    <source>
        <dbReference type="EMBL" id="ORX63342.1"/>
    </source>
</evidence>
<feature type="region of interest" description="Disordered" evidence="1">
    <location>
        <begin position="142"/>
        <end position="184"/>
    </location>
</feature>
<evidence type="ECO:0000313" key="3">
    <source>
        <dbReference type="Proteomes" id="UP000193944"/>
    </source>
</evidence>
<keyword evidence="3" id="KW-1185">Reference proteome</keyword>
<organism evidence="2 3">
    <name type="scientific">Anaeromyces robustus</name>
    <dbReference type="NCBI Taxonomy" id="1754192"/>
    <lineage>
        <taxon>Eukaryota</taxon>
        <taxon>Fungi</taxon>
        <taxon>Fungi incertae sedis</taxon>
        <taxon>Chytridiomycota</taxon>
        <taxon>Chytridiomycota incertae sedis</taxon>
        <taxon>Neocallimastigomycetes</taxon>
        <taxon>Neocallimastigales</taxon>
        <taxon>Neocallimastigaceae</taxon>
        <taxon>Anaeromyces</taxon>
    </lineage>
</organism>
<name>A0A1Y1VPV7_9FUNG</name>
<reference evidence="2 3" key="2">
    <citation type="submission" date="2016-08" db="EMBL/GenBank/DDBJ databases">
        <title>Pervasive Adenine N6-methylation of Active Genes in Fungi.</title>
        <authorList>
            <consortium name="DOE Joint Genome Institute"/>
            <person name="Mondo S.J."/>
            <person name="Dannebaum R.O."/>
            <person name="Kuo R.C."/>
            <person name="Labutti K."/>
            <person name="Haridas S."/>
            <person name="Kuo A."/>
            <person name="Salamov A."/>
            <person name="Ahrendt S.R."/>
            <person name="Lipzen A."/>
            <person name="Sullivan W."/>
            <person name="Andreopoulos W.B."/>
            <person name="Clum A."/>
            <person name="Lindquist E."/>
            <person name="Daum C."/>
            <person name="Ramamoorthy G.K."/>
            <person name="Gryganskyi A."/>
            <person name="Culley D."/>
            <person name="Magnuson J.K."/>
            <person name="James T.Y."/>
            <person name="O'Malley M.A."/>
            <person name="Stajich J.E."/>
            <person name="Spatafora J.W."/>
            <person name="Visel A."/>
            <person name="Grigoriev I.V."/>
        </authorList>
    </citation>
    <scope>NUCLEOTIDE SEQUENCE [LARGE SCALE GENOMIC DNA]</scope>
    <source>
        <strain evidence="2 3">S4</strain>
    </source>
</reference>
<accession>A0A1Y1VPV7</accession>
<feature type="compositionally biased region" description="Polar residues" evidence="1">
    <location>
        <begin position="166"/>
        <end position="177"/>
    </location>
</feature>